<feature type="transmembrane region" description="Helical" evidence="2">
    <location>
        <begin position="839"/>
        <end position="859"/>
    </location>
</feature>
<feature type="domain" description="Fungal-type protein kinase" evidence="3">
    <location>
        <begin position="218"/>
        <end position="631"/>
    </location>
</feature>
<keyword evidence="2" id="KW-0812">Transmembrane</keyword>
<keyword evidence="5" id="KW-1185">Reference proteome</keyword>
<dbReference type="SUPFAM" id="SSF56112">
    <property type="entry name" value="Protein kinase-like (PK-like)"/>
    <property type="match status" value="1"/>
</dbReference>
<feature type="compositionally biased region" description="Basic and acidic residues" evidence="1">
    <location>
        <begin position="760"/>
        <end position="811"/>
    </location>
</feature>
<feature type="region of interest" description="Disordered" evidence="1">
    <location>
        <begin position="757"/>
        <end position="812"/>
    </location>
</feature>
<keyword evidence="2" id="KW-1133">Transmembrane helix</keyword>
<dbReference type="InterPro" id="IPR011009">
    <property type="entry name" value="Kinase-like_dom_sf"/>
</dbReference>
<dbReference type="InterPro" id="IPR040976">
    <property type="entry name" value="Pkinase_fungal"/>
</dbReference>
<comment type="caution">
    <text evidence="4">The sequence shown here is derived from an EMBL/GenBank/DDBJ whole genome shotgun (WGS) entry which is preliminary data.</text>
</comment>
<organism evidence="4 5">
    <name type="scientific">Sanghuangporus baumii</name>
    <name type="common">Phellinus baumii</name>
    <dbReference type="NCBI Taxonomy" id="108892"/>
    <lineage>
        <taxon>Eukaryota</taxon>
        <taxon>Fungi</taxon>
        <taxon>Dikarya</taxon>
        <taxon>Basidiomycota</taxon>
        <taxon>Agaricomycotina</taxon>
        <taxon>Agaricomycetes</taxon>
        <taxon>Hymenochaetales</taxon>
        <taxon>Hymenochaetaceae</taxon>
        <taxon>Sanghuangporus</taxon>
    </lineage>
</organism>
<name>A0A9Q5N8G5_SANBA</name>
<keyword evidence="2" id="KW-0472">Membrane</keyword>
<evidence type="ECO:0000313" key="4">
    <source>
        <dbReference type="EMBL" id="OCB90617.1"/>
    </source>
</evidence>
<evidence type="ECO:0000259" key="3">
    <source>
        <dbReference type="Pfam" id="PF17667"/>
    </source>
</evidence>
<evidence type="ECO:0000256" key="2">
    <source>
        <dbReference type="SAM" id="Phobius"/>
    </source>
</evidence>
<dbReference type="EMBL" id="LNZH02000123">
    <property type="protein sequence ID" value="OCB90617.1"/>
    <property type="molecule type" value="Genomic_DNA"/>
</dbReference>
<gene>
    <name evidence="4" type="ORF">A7U60_g2135</name>
</gene>
<dbReference type="PANTHER" id="PTHR38248:SF2">
    <property type="entry name" value="FUNK1 11"/>
    <property type="match status" value="1"/>
</dbReference>
<evidence type="ECO:0000256" key="1">
    <source>
        <dbReference type="SAM" id="MobiDB-lite"/>
    </source>
</evidence>
<evidence type="ECO:0000313" key="5">
    <source>
        <dbReference type="Proteomes" id="UP000757232"/>
    </source>
</evidence>
<sequence>MAAWLASISDVAATVSDFNLCPHLNMSSYGSLSEPKTPKRRRIEHFDRPMMDSPSKIRSSQLRAYQQGNLDSKRSSVAEELHHAVPEISLHLFLEFLLPPLKDGLDVDEILDLLKDEGDSPINSEGSAWNDFETRPSAKKECEDAVFAPLGGIFEKICNLASRIIDSEQTFDLSLCPNYTPWSERESTNRSDAYFTLRKLEWFAAKLAVAEQADDPIQMEELLLSWYDIGIPGEFKKDDNQDTRADDAIKLIFSLQQIMALDACRRFAFGFTIENISMRLWFCSRALVLVSEPFDFTHNLRTVTRIMLAFAFASKEELGWDTTIQAVVGNDGKRAYHIDIDGDKYETVQILSDIGADGLLSRATRVWIVRLIGTASLFVLKDIWVDDERSLEHTIHRMILDDIEVKFGTDGRNEAAAHLVTPVAHCLVHINGVLDHTTTVMMRGLLPPLNKKYCFKVEQHHKNDHGTTSIGIPLVLTSLRELKSRIQESQHIHRIHYRVTFEEIGDPIFKQVSLPRVFLILKDCTKVLRWMHESGWVHRDISAGNLFFYDGRGLIGDLEYAKLKGSFATHSMRTGNAYFIANEVLAGAYLYKSNTESSNSDSDQEGGMTEPPPFFFNDLHDLESLLWVAVYELFTILDDPETTSVNELTEGEHFCREDAAILLFPGSNEMDFREDFMKDKHNFRSCISWIPDGFEEIKRSLNILRRHLSQSYAKFERKLPRFQMEALKGSQVMFEDTFSICMELSLAMEQSSCLPVPSAAREEQREVTERARLTSTDTKPEDSSENPKDSKRSGKRKLDEADGTENGKKDLPTQFINRRTDMVFKEYARFVTMLDYMHAMMYAYFIFTFTNFQVAALLLNEMSRFSELQHSTGSRASEPCDDVSHGIFTSREDIVKLFQRPGYAIPEIDTASFLNNLMPPLPEETLIEGVISSLKDEGVIDARGSWKDGAKLWQEKEFVALYF</sequence>
<accession>A0A9Q5N8G5</accession>
<dbReference type="AlphaFoldDB" id="A0A9Q5N8G5"/>
<dbReference type="Proteomes" id="UP000757232">
    <property type="component" value="Unassembled WGS sequence"/>
</dbReference>
<proteinExistence type="predicted"/>
<dbReference type="PANTHER" id="PTHR38248">
    <property type="entry name" value="FUNK1 6"/>
    <property type="match status" value="1"/>
</dbReference>
<dbReference type="OrthoDB" id="312874at2759"/>
<dbReference type="Pfam" id="PF17667">
    <property type="entry name" value="Pkinase_fungal"/>
    <property type="match status" value="1"/>
</dbReference>
<reference evidence="4" key="1">
    <citation type="submission" date="2016-06" db="EMBL/GenBank/DDBJ databases">
        <title>Draft Genome sequence of the fungus Inonotus baumii.</title>
        <authorList>
            <person name="Zhu H."/>
            <person name="Lin W."/>
        </authorList>
    </citation>
    <scope>NUCLEOTIDE SEQUENCE</scope>
    <source>
        <strain evidence="4">821</strain>
    </source>
</reference>
<dbReference type="Gene3D" id="1.10.510.10">
    <property type="entry name" value="Transferase(Phosphotransferase) domain 1"/>
    <property type="match status" value="1"/>
</dbReference>
<protein>
    <recommendedName>
        <fullName evidence="3">Fungal-type protein kinase domain-containing protein</fullName>
    </recommendedName>
</protein>